<evidence type="ECO:0000313" key="1">
    <source>
        <dbReference type="EMBL" id="KAI3735400.1"/>
    </source>
</evidence>
<proteinExistence type="predicted"/>
<protein>
    <submittedName>
        <fullName evidence="1">Uncharacterized protein</fullName>
    </submittedName>
</protein>
<accession>A0ACB9CM94</accession>
<sequence>MTNLARFSAIDSEPTFTFGFTRGSTGMVTLVLTWALESWTSQAQDLVFLEVSYETCGTALRLWRCRDLCCLRTHAFNYLACNFSIYGQRDLRPCLFDSSLDLSVLGFLDYLLSIFFSSAEVPLLPLQVPY</sequence>
<keyword evidence="2" id="KW-1185">Reference proteome</keyword>
<comment type="caution">
    <text evidence="1">The sequence shown here is derived from an EMBL/GenBank/DDBJ whole genome shotgun (WGS) entry which is preliminary data.</text>
</comment>
<reference evidence="2" key="1">
    <citation type="journal article" date="2022" name="Mol. Ecol. Resour.">
        <title>The genomes of chicory, endive, great burdock and yacon provide insights into Asteraceae palaeo-polyploidization history and plant inulin production.</title>
        <authorList>
            <person name="Fan W."/>
            <person name="Wang S."/>
            <person name="Wang H."/>
            <person name="Wang A."/>
            <person name="Jiang F."/>
            <person name="Liu H."/>
            <person name="Zhao H."/>
            <person name="Xu D."/>
            <person name="Zhang Y."/>
        </authorList>
    </citation>
    <scope>NUCLEOTIDE SEQUENCE [LARGE SCALE GENOMIC DNA]</scope>
    <source>
        <strain evidence="2">cv. Niubang</strain>
    </source>
</reference>
<evidence type="ECO:0000313" key="2">
    <source>
        <dbReference type="Proteomes" id="UP001055879"/>
    </source>
</evidence>
<gene>
    <name evidence="1" type="ORF">L6452_14896</name>
</gene>
<reference evidence="1 2" key="2">
    <citation type="journal article" date="2022" name="Mol. Ecol. Resour.">
        <title>The genomes of chicory, endive, great burdock and yacon provide insights into Asteraceae paleo-polyploidization history and plant inulin production.</title>
        <authorList>
            <person name="Fan W."/>
            <person name="Wang S."/>
            <person name="Wang H."/>
            <person name="Wang A."/>
            <person name="Jiang F."/>
            <person name="Liu H."/>
            <person name="Zhao H."/>
            <person name="Xu D."/>
            <person name="Zhang Y."/>
        </authorList>
    </citation>
    <scope>NUCLEOTIDE SEQUENCE [LARGE SCALE GENOMIC DNA]</scope>
    <source>
        <strain evidence="2">cv. Niubang</strain>
    </source>
</reference>
<dbReference type="Proteomes" id="UP001055879">
    <property type="component" value="Linkage Group LG04"/>
</dbReference>
<dbReference type="EMBL" id="CM042050">
    <property type="protein sequence ID" value="KAI3735400.1"/>
    <property type="molecule type" value="Genomic_DNA"/>
</dbReference>
<organism evidence="1 2">
    <name type="scientific">Arctium lappa</name>
    <name type="common">Greater burdock</name>
    <name type="synonym">Lappa major</name>
    <dbReference type="NCBI Taxonomy" id="4217"/>
    <lineage>
        <taxon>Eukaryota</taxon>
        <taxon>Viridiplantae</taxon>
        <taxon>Streptophyta</taxon>
        <taxon>Embryophyta</taxon>
        <taxon>Tracheophyta</taxon>
        <taxon>Spermatophyta</taxon>
        <taxon>Magnoliopsida</taxon>
        <taxon>eudicotyledons</taxon>
        <taxon>Gunneridae</taxon>
        <taxon>Pentapetalae</taxon>
        <taxon>asterids</taxon>
        <taxon>campanulids</taxon>
        <taxon>Asterales</taxon>
        <taxon>Asteraceae</taxon>
        <taxon>Carduoideae</taxon>
        <taxon>Cardueae</taxon>
        <taxon>Arctiinae</taxon>
        <taxon>Arctium</taxon>
    </lineage>
</organism>
<name>A0ACB9CM94_ARCLA</name>